<dbReference type="EC" id="2.1.1.-" evidence="9"/>
<feature type="domain" description="Prepilin type IV endopeptidase peptidase" evidence="11">
    <location>
        <begin position="136"/>
        <end position="246"/>
    </location>
</feature>
<dbReference type="InterPro" id="IPR010627">
    <property type="entry name" value="Prepilin_pept_A24_N"/>
</dbReference>
<feature type="domain" description="Prepilin peptidase A24 N-terminal" evidence="12">
    <location>
        <begin position="1"/>
        <end position="95"/>
    </location>
</feature>
<keyword evidence="4" id="KW-0997">Cell inner membrane</keyword>
<dbReference type="AlphaFoldDB" id="A0A0G1CX96"/>
<dbReference type="InterPro" id="IPR014032">
    <property type="entry name" value="Peptidase_A24A_bac"/>
</dbReference>
<evidence type="ECO:0000256" key="8">
    <source>
        <dbReference type="RuleBase" id="RU003793"/>
    </source>
</evidence>
<evidence type="ECO:0000256" key="4">
    <source>
        <dbReference type="ARBA" id="ARBA00022519"/>
    </source>
</evidence>
<proteinExistence type="inferred from homology"/>
<keyword evidence="9" id="KW-0808">Transferase</keyword>
<feature type="transmembrane region" description="Helical" evidence="10">
    <location>
        <begin position="262"/>
        <end position="281"/>
    </location>
</feature>
<evidence type="ECO:0000256" key="7">
    <source>
        <dbReference type="ARBA" id="ARBA00023136"/>
    </source>
</evidence>
<dbReference type="Pfam" id="PF01478">
    <property type="entry name" value="Peptidase_A24"/>
    <property type="match status" value="1"/>
</dbReference>
<dbReference type="EC" id="3.4.23.43" evidence="9"/>
<evidence type="ECO:0000259" key="12">
    <source>
        <dbReference type="Pfam" id="PF06750"/>
    </source>
</evidence>
<accession>A0A0G1CX96</accession>
<comment type="caution">
    <text evidence="13">The sequence shown here is derived from an EMBL/GenBank/DDBJ whole genome shotgun (WGS) entry which is preliminary data.</text>
</comment>
<organism evidence="13 14">
    <name type="scientific">Candidatus Woesebacteria bacterium GW2011_GWA1_43_12</name>
    <dbReference type="NCBI Taxonomy" id="1618557"/>
    <lineage>
        <taxon>Bacteria</taxon>
        <taxon>Candidatus Woeseibacteriota</taxon>
    </lineage>
</organism>
<keyword evidence="9" id="KW-0489">Methyltransferase</keyword>
<dbReference type="Proteomes" id="UP000034669">
    <property type="component" value="Unassembled WGS sequence"/>
</dbReference>
<dbReference type="PRINTS" id="PR00864">
    <property type="entry name" value="PREPILNPTASE"/>
</dbReference>
<keyword evidence="3" id="KW-1003">Cell membrane</keyword>
<feature type="transmembrane region" description="Helical" evidence="10">
    <location>
        <begin position="218"/>
        <end position="250"/>
    </location>
</feature>
<dbReference type="GO" id="GO:0006465">
    <property type="term" value="P:signal peptide processing"/>
    <property type="evidence" value="ECO:0007669"/>
    <property type="project" value="TreeGrafter"/>
</dbReference>
<comment type="catalytic activity">
    <reaction evidence="9">
        <text>Typically cleaves a -Gly-|-Phe- bond to release an N-terminal, basic peptide of 5-8 residues from type IV prepilin, and then N-methylates the new N-terminal amino group, the methyl donor being S-adenosyl-L-methionine.</text>
        <dbReference type="EC" id="3.4.23.43"/>
    </reaction>
</comment>
<evidence type="ECO:0000256" key="1">
    <source>
        <dbReference type="ARBA" id="ARBA00004429"/>
    </source>
</evidence>
<feature type="transmembrane region" description="Helical" evidence="10">
    <location>
        <begin position="126"/>
        <end position="147"/>
    </location>
</feature>
<gene>
    <name evidence="13" type="ORF">UV66_C0004G0027</name>
</gene>
<evidence type="ECO:0000313" key="14">
    <source>
        <dbReference type="Proteomes" id="UP000034669"/>
    </source>
</evidence>
<evidence type="ECO:0000256" key="9">
    <source>
        <dbReference type="RuleBase" id="RU003794"/>
    </source>
</evidence>
<keyword evidence="9" id="KW-0645">Protease</keyword>
<dbReference type="GO" id="GO:0008168">
    <property type="term" value="F:methyltransferase activity"/>
    <property type="evidence" value="ECO:0007669"/>
    <property type="project" value="UniProtKB-KW"/>
</dbReference>
<comment type="subcellular location">
    <subcellularLocation>
        <location evidence="1">Cell inner membrane</location>
        <topology evidence="1">Multi-pass membrane protein</topology>
    </subcellularLocation>
    <subcellularLocation>
        <location evidence="9">Cell membrane</location>
        <topology evidence="9">Multi-pass membrane protein</topology>
    </subcellularLocation>
</comment>
<evidence type="ECO:0000256" key="6">
    <source>
        <dbReference type="ARBA" id="ARBA00022989"/>
    </source>
</evidence>
<dbReference type="GO" id="GO:0005886">
    <property type="term" value="C:plasma membrane"/>
    <property type="evidence" value="ECO:0007669"/>
    <property type="project" value="UniProtKB-SubCell"/>
</dbReference>
<protein>
    <recommendedName>
        <fullName evidence="9">Prepilin leader peptidase/N-methyltransferase</fullName>
        <ecNumber evidence="9">2.1.1.-</ecNumber>
        <ecNumber evidence="9">3.4.23.43</ecNumber>
    </recommendedName>
</protein>
<dbReference type="PANTHER" id="PTHR30487">
    <property type="entry name" value="TYPE 4 PREPILIN-LIKE PROTEINS LEADER PEPTIDE-PROCESSING ENZYME"/>
    <property type="match status" value="1"/>
</dbReference>
<evidence type="ECO:0000256" key="3">
    <source>
        <dbReference type="ARBA" id="ARBA00022475"/>
    </source>
</evidence>
<comment type="similarity">
    <text evidence="2 8">Belongs to the peptidase A24 family.</text>
</comment>
<dbReference type="InterPro" id="IPR000045">
    <property type="entry name" value="Prepilin_IV_endopep_pep"/>
</dbReference>
<evidence type="ECO:0000259" key="11">
    <source>
        <dbReference type="Pfam" id="PF01478"/>
    </source>
</evidence>
<evidence type="ECO:0000256" key="5">
    <source>
        <dbReference type="ARBA" id="ARBA00022692"/>
    </source>
</evidence>
<dbReference type="InterPro" id="IPR050882">
    <property type="entry name" value="Prepilin_peptidase/N-MTase"/>
</dbReference>
<dbReference type="Gene3D" id="1.20.120.1220">
    <property type="match status" value="1"/>
</dbReference>
<dbReference type="GO" id="GO:0032259">
    <property type="term" value="P:methylation"/>
    <property type="evidence" value="ECO:0007669"/>
    <property type="project" value="UniProtKB-KW"/>
</dbReference>
<dbReference type="GO" id="GO:0004190">
    <property type="term" value="F:aspartic-type endopeptidase activity"/>
    <property type="evidence" value="ECO:0007669"/>
    <property type="project" value="UniProtKB-EC"/>
</dbReference>
<keyword evidence="9" id="KW-0511">Multifunctional enzyme</keyword>
<keyword evidence="7 10" id="KW-0472">Membrane</keyword>
<feature type="transmembrane region" description="Helical" evidence="10">
    <location>
        <begin position="159"/>
        <end position="176"/>
    </location>
</feature>
<keyword evidence="6 10" id="KW-1133">Transmembrane helix</keyword>
<evidence type="ECO:0000256" key="10">
    <source>
        <dbReference type="SAM" id="Phobius"/>
    </source>
</evidence>
<dbReference type="Pfam" id="PF06750">
    <property type="entry name" value="A24_N_bact"/>
    <property type="match status" value="1"/>
</dbReference>
<evidence type="ECO:0000313" key="13">
    <source>
        <dbReference type="EMBL" id="KKS90385.1"/>
    </source>
</evidence>
<comment type="function">
    <text evidence="9">Plays an essential role in type IV pili and type II pseudopili formation by proteolytically removing the leader sequence from substrate proteins and subsequently monomethylating the alpha-amino group of the newly exposed N-terminal phenylalanine.</text>
</comment>
<reference evidence="13 14" key="1">
    <citation type="journal article" date="2015" name="Nature">
        <title>rRNA introns, odd ribosomes, and small enigmatic genomes across a large radiation of phyla.</title>
        <authorList>
            <person name="Brown C.T."/>
            <person name="Hug L.A."/>
            <person name="Thomas B.C."/>
            <person name="Sharon I."/>
            <person name="Castelle C.J."/>
            <person name="Singh A."/>
            <person name="Wilkins M.J."/>
            <person name="Williams K.H."/>
            <person name="Banfield J.F."/>
        </authorList>
    </citation>
    <scope>NUCLEOTIDE SEQUENCE [LARGE SCALE GENOMIC DNA]</scope>
</reference>
<dbReference type="PANTHER" id="PTHR30487:SF0">
    <property type="entry name" value="PREPILIN LEADER PEPTIDASE_N-METHYLTRANSFERASE-RELATED"/>
    <property type="match status" value="1"/>
</dbReference>
<keyword evidence="5 9" id="KW-0812">Transmembrane</keyword>
<keyword evidence="9" id="KW-0378">Hydrolase</keyword>
<name>A0A0G1CX96_9BACT</name>
<evidence type="ECO:0000256" key="2">
    <source>
        <dbReference type="ARBA" id="ARBA00005801"/>
    </source>
</evidence>
<dbReference type="EMBL" id="LCFI01000004">
    <property type="protein sequence ID" value="KKS90385.1"/>
    <property type="molecule type" value="Genomic_DNA"/>
</dbReference>
<feature type="transmembrane region" description="Helical" evidence="10">
    <location>
        <begin position="188"/>
        <end position="206"/>
    </location>
</feature>
<feature type="transmembrane region" description="Helical" evidence="10">
    <location>
        <begin position="77"/>
        <end position="95"/>
    </location>
</feature>
<sequence length="290" mass="32796">MGSFTGVVVEREGHSNNIKLKGNNRLILFLVQSFPWVLGRSRCDKCKRELRWFDNIPLISFILLRGKCRFCDAAIPFRYFVVELLMGFTFVWGYLNLTSLASPTLGQISPISPIFNSANLFGSLSAYPLLLLFTIFVFLWALASITLVDFRFGLIPDGILLASGLIVLLIRIFLVVQGDPWLNSMVMPFFWAFVSSFFFAFLILITKGKGMGWGDVKLVFWMGLWLGWQILIALWLAFLTGAVAGIILILYRRKKWGQTLPFGPFLAWGTLVSAFAGDYLVSHILPKLFP</sequence>